<accession>A0A0K0EK95</accession>
<protein>
    <submittedName>
        <fullName evidence="2">Uncharacterized protein</fullName>
    </submittedName>
</protein>
<dbReference type="WBParaSite" id="SSTP_0000988800.1">
    <property type="protein sequence ID" value="SSTP_0000988800.1"/>
    <property type="gene ID" value="SSTP_0000988800"/>
</dbReference>
<reference evidence="2" key="1">
    <citation type="submission" date="2015-08" db="UniProtKB">
        <authorList>
            <consortium name="WormBaseParasite"/>
        </authorList>
    </citation>
    <scope>IDENTIFICATION</scope>
</reference>
<organism evidence="2">
    <name type="scientific">Strongyloides stercoralis</name>
    <name type="common">Threadworm</name>
    <dbReference type="NCBI Taxonomy" id="6248"/>
    <lineage>
        <taxon>Eukaryota</taxon>
        <taxon>Metazoa</taxon>
        <taxon>Ecdysozoa</taxon>
        <taxon>Nematoda</taxon>
        <taxon>Chromadorea</taxon>
        <taxon>Rhabditida</taxon>
        <taxon>Tylenchina</taxon>
        <taxon>Panagrolaimomorpha</taxon>
        <taxon>Strongyloidoidea</taxon>
        <taxon>Strongyloididae</taxon>
        <taxon>Strongyloides</taxon>
    </lineage>
</organism>
<proteinExistence type="predicted"/>
<evidence type="ECO:0000256" key="1">
    <source>
        <dbReference type="SAM" id="MobiDB-lite"/>
    </source>
</evidence>
<sequence>MNNLGTNFDQLNSNITCLLEKFSLLLALREENEELKKQICEESKKISENQEVTEPSSHQDSIDFDDENSFFTAECVEFSSYSKE</sequence>
<evidence type="ECO:0000313" key="2">
    <source>
        <dbReference type="WBParaSite" id="SSTP_0000988800.1"/>
    </source>
</evidence>
<dbReference type="AlphaFoldDB" id="A0A0K0EK95"/>
<feature type="compositionally biased region" description="Polar residues" evidence="1">
    <location>
        <begin position="49"/>
        <end position="59"/>
    </location>
</feature>
<feature type="region of interest" description="Disordered" evidence="1">
    <location>
        <begin position="45"/>
        <end position="66"/>
    </location>
</feature>
<name>A0A0K0EK95_STRER</name>